<feature type="domain" description="Thioredoxin" evidence="6">
    <location>
        <begin position="58"/>
        <end position="225"/>
    </location>
</feature>
<comment type="caution">
    <text evidence="7">The sequence shown here is derived from an EMBL/GenBank/DDBJ whole genome shotgun (WGS) entry which is preliminary data.</text>
</comment>
<keyword evidence="5" id="KW-0472">Membrane</keyword>
<dbReference type="EMBL" id="VIAR01000003">
    <property type="protein sequence ID" value="TQD39630.1"/>
    <property type="molecule type" value="Genomic_DNA"/>
</dbReference>
<accession>A0A507ZPX6</accession>
<keyword evidence="5" id="KW-0812">Transmembrane</keyword>
<dbReference type="Pfam" id="PF02630">
    <property type="entry name" value="SCO1-SenC"/>
    <property type="match status" value="1"/>
</dbReference>
<protein>
    <submittedName>
        <fullName evidence="7">SCO family protein</fullName>
    </submittedName>
</protein>
<organism evidence="7 8">
    <name type="scientific">Haloflavibacter putidus</name>
    <dbReference type="NCBI Taxonomy" id="2576776"/>
    <lineage>
        <taxon>Bacteria</taxon>
        <taxon>Pseudomonadati</taxon>
        <taxon>Bacteroidota</taxon>
        <taxon>Flavobacteriia</taxon>
        <taxon>Flavobacteriales</taxon>
        <taxon>Flavobacteriaceae</taxon>
        <taxon>Haloflavibacter</taxon>
    </lineage>
</organism>
<gene>
    <name evidence="7" type="ORF">FKR84_03800</name>
</gene>
<evidence type="ECO:0000256" key="1">
    <source>
        <dbReference type="ARBA" id="ARBA00010996"/>
    </source>
</evidence>
<evidence type="ECO:0000313" key="7">
    <source>
        <dbReference type="EMBL" id="TQD39630.1"/>
    </source>
</evidence>
<evidence type="ECO:0000259" key="6">
    <source>
        <dbReference type="PROSITE" id="PS51352"/>
    </source>
</evidence>
<dbReference type="CDD" id="cd02968">
    <property type="entry name" value="SCO"/>
    <property type="match status" value="1"/>
</dbReference>
<reference evidence="7 8" key="1">
    <citation type="submission" date="2019-06" db="EMBL/GenBank/DDBJ databases">
        <title>Flavibacter putida gen. nov., sp. nov., a novel marine bacterium of the family Flavobacteriaceae isolated from coastal seawater.</title>
        <authorList>
            <person name="Feng X."/>
        </authorList>
    </citation>
    <scope>NUCLEOTIDE SEQUENCE [LARGE SCALE GENOMIC DNA]</scope>
    <source>
        <strain evidence="7 8">PLHSN227</strain>
    </source>
</reference>
<dbReference type="PANTHER" id="PTHR12151:SF25">
    <property type="entry name" value="LINALOOL DEHYDRATASE_ISOMERASE DOMAIN-CONTAINING PROTEIN"/>
    <property type="match status" value="1"/>
</dbReference>
<dbReference type="InterPro" id="IPR003782">
    <property type="entry name" value="SCO1/SenC"/>
</dbReference>
<dbReference type="InterPro" id="IPR036249">
    <property type="entry name" value="Thioredoxin-like_sf"/>
</dbReference>
<comment type="similarity">
    <text evidence="1">Belongs to the SCO1/2 family.</text>
</comment>
<dbReference type="GO" id="GO:0046872">
    <property type="term" value="F:metal ion binding"/>
    <property type="evidence" value="ECO:0007669"/>
    <property type="project" value="UniProtKB-KW"/>
</dbReference>
<dbReference type="RefSeq" id="WP_141420873.1">
    <property type="nucleotide sequence ID" value="NZ_VIAR01000003.1"/>
</dbReference>
<dbReference type="PROSITE" id="PS51352">
    <property type="entry name" value="THIOREDOXIN_2"/>
    <property type="match status" value="1"/>
</dbReference>
<feature type="binding site" evidence="3">
    <location>
        <position position="96"/>
    </location>
    <ligand>
        <name>Cu cation</name>
        <dbReference type="ChEBI" id="CHEBI:23378"/>
    </ligand>
</feature>
<dbReference type="InterPro" id="IPR013766">
    <property type="entry name" value="Thioredoxin_domain"/>
</dbReference>
<feature type="transmembrane region" description="Helical" evidence="5">
    <location>
        <begin position="7"/>
        <end position="26"/>
    </location>
</feature>
<name>A0A507ZPX6_9FLAO</name>
<dbReference type="Proteomes" id="UP000317169">
    <property type="component" value="Unassembled WGS sequence"/>
</dbReference>
<feature type="binding site" evidence="3">
    <location>
        <position position="185"/>
    </location>
    <ligand>
        <name>Cu cation</name>
        <dbReference type="ChEBI" id="CHEBI:23378"/>
    </ligand>
</feature>
<evidence type="ECO:0000256" key="2">
    <source>
        <dbReference type="ARBA" id="ARBA00023008"/>
    </source>
</evidence>
<dbReference type="SUPFAM" id="SSF52833">
    <property type="entry name" value="Thioredoxin-like"/>
    <property type="match status" value="1"/>
</dbReference>
<evidence type="ECO:0000313" key="8">
    <source>
        <dbReference type="Proteomes" id="UP000317169"/>
    </source>
</evidence>
<feature type="binding site" evidence="3">
    <location>
        <position position="100"/>
    </location>
    <ligand>
        <name>Cu cation</name>
        <dbReference type="ChEBI" id="CHEBI:23378"/>
    </ligand>
</feature>
<evidence type="ECO:0000256" key="4">
    <source>
        <dbReference type="PIRSR" id="PIRSR603782-2"/>
    </source>
</evidence>
<sequence>MKRKYSYIGLAIIILVFGIIVIPKIAERTAKGNIVENDRLSSTPKTTSNNDLAYINIEGKNKKVPEFEFVDQHNDTITNQDYKGKVYVVEFFFTSCPTICPKMHDNMLQVQKAFKEEKDFAVASISIDPKNDTPQKLREYADKNGVEHPHWHMLSGTQESVFELANKSFNLYAAYNPEVEGNFEHSGYFALVDQNGYIRSREDQFGNPILFYNGLDQDQIDMLIADIKKLL</sequence>
<keyword evidence="2 3" id="KW-0186">Copper</keyword>
<dbReference type="Gene3D" id="3.40.30.10">
    <property type="entry name" value="Glutaredoxin"/>
    <property type="match status" value="1"/>
</dbReference>
<evidence type="ECO:0000256" key="3">
    <source>
        <dbReference type="PIRSR" id="PIRSR603782-1"/>
    </source>
</evidence>
<keyword evidence="4" id="KW-1015">Disulfide bond</keyword>
<evidence type="ECO:0000256" key="5">
    <source>
        <dbReference type="SAM" id="Phobius"/>
    </source>
</evidence>
<keyword evidence="3" id="KW-0479">Metal-binding</keyword>
<feature type="disulfide bond" description="Redox-active" evidence="4">
    <location>
        <begin position="96"/>
        <end position="100"/>
    </location>
</feature>
<dbReference type="PANTHER" id="PTHR12151">
    <property type="entry name" value="ELECTRON TRANSPORT PROTIN SCO1/SENC FAMILY MEMBER"/>
    <property type="match status" value="1"/>
</dbReference>
<dbReference type="AlphaFoldDB" id="A0A507ZPX6"/>
<proteinExistence type="inferred from homology"/>
<keyword evidence="8" id="KW-1185">Reference proteome</keyword>
<keyword evidence="5" id="KW-1133">Transmembrane helix</keyword>
<dbReference type="OrthoDB" id="9811998at2"/>